<dbReference type="AlphaFoldDB" id="A0A5R8QEI2"/>
<dbReference type="GO" id="GO:0006412">
    <property type="term" value="P:translation"/>
    <property type="evidence" value="ECO:0007669"/>
    <property type="project" value="UniProtKB-UniRule"/>
</dbReference>
<sequence>MSLLDLSIKELRNKLDNKEITAQALIQESVDRITELDPKLNSFITFDTDYVKSQVTDFQENQLLSGIPVALKDNIVTRDLATTCGSKMLENFTDPLYDATVAERLRTAGSINMGKLNMDEFAMGSSNESSHFGPVHNPYNLDYVPGGSSGGSAAAVAAGLVKAALGSDTGGSVRQPAAFTNTVGLKPTYGRISRFGVVAFASSLDQIGIFSKTVEDNAVVLEAIAGRDEMDTTSSVQEVPKFSELLETSMAGKKIAVPEEYMSDAINPEIRERVLEAIEVYRGMGAIVETVRMPHLDYVVPAYYIIAPCEASSNLARFDGIRYGYRADNTTDLDNIYEKSRAEGFGSEVKKRILVGTYCLSAGHYDAFYMQAAKLRTVIKQDFDVIFKEYDVILGPTTPDAPFKIGEHSKDAVKVYLNDLLTIPANLVGLPAISVPAGFTKEGLPVGLQLTGKAFDEVGIYQFAYAFEQATKYYQIKPEMKGGN</sequence>
<dbReference type="Proteomes" id="UP000306912">
    <property type="component" value="Unassembled WGS sequence"/>
</dbReference>
<keyword evidence="11" id="KW-0808">Transferase</keyword>
<keyword evidence="3 8" id="KW-0547">Nucleotide-binding</keyword>
<keyword evidence="4 8" id="KW-0067">ATP-binding</keyword>
<dbReference type="SUPFAM" id="SSF75304">
    <property type="entry name" value="Amidase signature (AS) enzymes"/>
    <property type="match status" value="1"/>
</dbReference>
<dbReference type="PANTHER" id="PTHR11895">
    <property type="entry name" value="TRANSAMIDASE"/>
    <property type="match status" value="1"/>
</dbReference>
<comment type="subunit">
    <text evidence="8">Heterotrimer of A, B and C subunits.</text>
</comment>
<keyword evidence="12" id="KW-1185">Reference proteome</keyword>
<keyword evidence="2 8" id="KW-0436">Ligase</keyword>
<dbReference type="PANTHER" id="PTHR11895:SF151">
    <property type="entry name" value="GLUTAMYL-TRNA(GLN) AMIDOTRANSFERASE SUBUNIT A"/>
    <property type="match status" value="1"/>
</dbReference>
<dbReference type="HAMAP" id="MF_00120">
    <property type="entry name" value="GatA"/>
    <property type="match status" value="1"/>
</dbReference>
<evidence type="ECO:0000259" key="10">
    <source>
        <dbReference type="Pfam" id="PF01425"/>
    </source>
</evidence>
<dbReference type="InterPro" id="IPR004412">
    <property type="entry name" value="GatA"/>
</dbReference>
<evidence type="ECO:0000256" key="2">
    <source>
        <dbReference type="ARBA" id="ARBA00022598"/>
    </source>
</evidence>
<dbReference type="InterPro" id="IPR020556">
    <property type="entry name" value="Amidase_CS"/>
</dbReference>
<evidence type="ECO:0000256" key="5">
    <source>
        <dbReference type="ARBA" id="ARBA00022917"/>
    </source>
</evidence>
<dbReference type="FunCoup" id="A0A5R8QEI2">
    <property type="interactions" value="375"/>
</dbReference>
<dbReference type="Gene3D" id="3.90.1300.10">
    <property type="entry name" value="Amidase signature (AS) domain"/>
    <property type="match status" value="1"/>
</dbReference>
<dbReference type="EC" id="6.3.5.7" evidence="8"/>
<dbReference type="RefSeq" id="WP_138190559.1">
    <property type="nucleotide sequence ID" value="NZ_VBWP01000003.1"/>
</dbReference>
<reference evidence="11 12" key="1">
    <citation type="submission" date="2019-05" db="EMBL/GenBank/DDBJ databases">
        <title>Culicoidintestinum kansasii gen. nov., sp. nov. from the gastrointestinal tract of the biting midge, Culicoides sonorensis.</title>
        <authorList>
            <person name="Neupane S."/>
            <person name="Ghosh A."/>
            <person name="Gunther S."/>
            <person name="Martin K."/>
            <person name="Zurek L."/>
        </authorList>
    </citation>
    <scope>NUCLEOTIDE SEQUENCE [LARGE SCALE GENOMIC DNA]</scope>
    <source>
        <strain evidence="11 12">CS-1</strain>
    </source>
</reference>
<evidence type="ECO:0000256" key="9">
    <source>
        <dbReference type="SAM" id="Coils"/>
    </source>
</evidence>
<dbReference type="GO" id="GO:0005524">
    <property type="term" value="F:ATP binding"/>
    <property type="evidence" value="ECO:0007669"/>
    <property type="project" value="UniProtKB-KW"/>
</dbReference>
<dbReference type="InParanoid" id="A0A5R8QEI2"/>
<organism evidence="11 12">
    <name type="scientific">Culicoidibacter larvae</name>
    <dbReference type="NCBI Taxonomy" id="2579976"/>
    <lineage>
        <taxon>Bacteria</taxon>
        <taxon>Bacillati</taxon>
        <taxon>Bacillota</taxon>
        <taxon>Culicoidibacteria</taxon>
        <taxon>Culicoidibacterales</taxon>
        <taxon>Culicoidibacteraceae</taxon>
        <taxon>Culicoidibacter</taxon>
    </lineage>
</organism>
<dbReference type="Pfam" id="PF01425">
    <property type="entry name" value="Amidase"/>
    <property type="match status" value="1"/>
</dbReference>
<name>A0A5R8QEI2_9FIRM</name>
<dbReference type="PROSITE" id="PS00571">
    <property type="entry name" value="AMIDASES"/>
    <property type="match status" value="1"/>
</dbReference>
<dbReference type="InterPro" id="IPR000120">
    <property type="entry name" value="Amidase"/>
</dbReference>
<gene>
    <name evidence="8 11" type="primary">gatA</name>
    <name evidence="11" type="ORF">FEZ08_04705</name>
</gene>
<keyword evidence="5 8" id="KW-0648">Protein biosynthesis</keyword>
<feature type="active site" description="Charge relay system" evidence="8">
    <location>
        <position position="148"/>
    </location>
</feature>
<keyword evidence="9" id="KW-0175">Coiled coil</keyword>
<feature type="active site" description="Acyl-ester intermediate" evidence="8">
    <location>
        <position position="172"/>
    </location>
</feature>
<comment type="catalytic activity">
    <reaction evidence="7 8">
        <text>L-glutamyl-tRNA(Gln) + L-glutamine + ATP + H2O = L-glutaminyl-tRNA(Gln) + L-glutamate + ADP + phosphate + H(+)</text>
        <dbReference type="Rhea" id="RHEA:17521"/>
        <dbReference type="Rhea" id="RHEA-COMP:9681"/>
        <dbReference type="Rhea" id="RHEA-COMP:9684"/>
        <dbReference type="ChEBI" id="CHEBI:15377"/>
        <dbReference type="ChEBI" id="CHEBI:15378"/>
        <dbReference type="ChEBI" id="CHEBI:29985"/>
        <dbReference type="ChEBI" id="CHEBI:30616"/>
        <dbReference type="ChEBI" id="CHEBI:43474"/>
        <dbReference type="ChEBI" id="CHEBI:58359"/>
        <dbReference type="ChEBI" id="CHEBI:78520"/>
        <dbReference type="ChEBI" id="CHEBI:78521"/>
        <dbReference type="ChEBI" id="CHEBI:456216"/>
        <dbReference type="EC" id="6.3.5.7"/>
    </reaction>
</comment>
<comment type="function">
    <text evidence="6 8">Allows the formation of correctly charged Gln-tRNA(Gln) through the transamidation of misacylated Glu-tRNA(Gln) in organisms which lack glutaminyl-tRNA synthetase. The reaction takes place in the presence of glutamine and ATP through an activated gamma-phospho-Glu-tRNA(Gln).</text>
</comment>
<dbReference type="InterPro" id="IPR036928">
    <property type="entry name" value="AS_sf"/>
</dbReference>
<evidence type="ECO:0000256" key="4">
    <source>
        <dbReference type="ARBA" id="ARBA00022840"/>
    </source>
</evidence>
<evidence type="ECO:0000256" key="1">
    <source>
        <dbReference type="ARBA" id="ARBA00008069"/>
    </source>
</evidence>
<dbReference type="InterPro" id="IPR023631">
    <property type="entry name" value="Amidase_dom"/>
</dbReference>
<evidence type="ECO:0000256" key="6">
    <source>
        <dbReference type="ARBA" id="ARBA00025295"/>
    </source>
</evidence>
<evidence type="ECO:0000313" key="12">
    <source>
        <dbReference type="Proteomes" id="UP000306912"/>
    </source>
</evidence>
<evidence type="ECO:0000256" key="7">
    <source>
        <dbReference type="ARBA" id="ARBA00047407"/>
    </source>
</evidence>
<proteinExistence type="inferred from homology"/>
<dbReference type="GO" id="GO:0016740">
    <property type="term" value="F:transferase activity"/>
    <property type="evidence" value="ECO:0007669"/>
    <property type="project" value="UniProtKB-KW"/>
</dbReference>
<dbReference type="GO" id="GO:0030956">
    <property type="term" value="C:glutamyl-tRNA(Gln) amidotransferase complex"/>
    <property type="evidence" value="ECO:0007669"/>
    <property type="project" value="InterPro"/>
</dbReference>
<dbReference type="EMBL" id="VBWP01000003">
    <property type="protein sequence ID" value="TLG75352.1"/>
    <property type="molecule type" value="Genomic_DNA"/>
</dbReference>
<feature type="domain" description="Amidase" evidence="10">
    <location>
        <begin position="25"/>
        <end position="458"/>
    </location>
</feature>
<evidence type="ECO:0000256" key="3">
    <source>
        <dbReference type="ARBA" id="ARBA00022741"/>
    </source>
</evidence>
<evidence type="ECO:0000256" key="8">
    <source>
        <dbReference type="HAMAP-Rule" id="MF_00120"/>
    </source>
</evidence>
<feature type="coiled-coil region" evidence="9">
    <location>
        <begin position="1"/>
        <end position="28"/>
    </location>
</feature>
<evidence type="ECO:0000313" key="11">
    <source>
        <dbReference type="EMBL" id="TLG75352.1"/>
    </source>
</evidence>
<dbReference type="NCBIfam" id="TIGR00132">
    <property type="entry name" value="gatA"/>
    <property type="match status" value="1"/>
</dbReference>
<dbReference type="GO" id="GO:0050567">
    <property type="term" value="F:glutaminyl-tRNA synthase (glutamine-hydrolyzing) activity"/>
    <property type="evidence" value="ECO:0007669"/>
    <property type="project" value="UniProtKB-UniRule"/>
</dbReference>
<accession>A0A5R8QEI2</accession>
<feature type="active site" description="Charge relay system" evidence="8">
    <location>
        <position position="72"/>
    </location>
</feature>
<protein>
    <recommendedName>
        <fullName evidence="8">Glutamyl-tRNA(Gln) amidotransferase subunit A</fullName>
        <shortName evidence="8">Glu-ADT subunit A</shortName>
        <ecNumber evidence="8">6.3.5.7</ecNumber>
    </recommendedName>
</protein>
<comment type="caution">
    <text evidence="11">The sequence shown here is derived from an EMBL/GenBank/DDBJ whole genome shotgun (WGS) entry which is preliminary data.</text>
</comment>
<dbReference type="OrthoDB" id="9811471at2"/>
<comment type="similarity">
    <text evidence="1 8">Belongs to the amidase family. GatA subfamily.</text>
</comment>